<protein>
    <recommendedName>
        <fullName evidence="7">Cytochrome c-type biogenesis protein</fullName>
    </recommendedName>
</protein>
<dbReference type="PATRIC" id="fig|266128.3.peg.396"/>
<dbReference type="GO" id="GO:0046872">
    <property type="term" value="F:metal ion binding"/>
    <property type="evidence" value="ECO:0007669"/>
    <property type="project" value="UniProtKB-KW"/>
</dbReference>
<evidence type="ECO:0000256" key="1">
    <source>
        <dbReference type="ARBA" id="ARBA00010342"/>
    </source>
</evidence>
<name>A0A0R0BZG3_9GAMM</name>
<dbReference type="OrthoDB" id="9804975at2"/>
<dbReference type="Proteomes" id="UP000051254">
    <property type="component" value="Unassembled WGS sequence"/>
</dbReference>
<comment type="caution">
    <text evidence="9">The sequence shown here is derived from an EMBL/GenBank/DDBJ whole genome shotgun (WGS) entry which is preliminary data.</text>
</comment>
<keyword evidence="6 7" id="KW-0408">Iron</keyword>
<dbReference type="Gene3D" id="1.10.8.640">
    <property type="entry name" value="Cytochrome C biogenesis protein"/>
    <property type="match status" value="1"/>
</dbReference>
<evidence type="ECO:0000256" key="2">
    <source>
        <dbReference type="ARBA" id="ARBA00022617"/>
    </source>
</evidence>
<evidence type="ECO:0000256" key="5">
    <source>
        <dbReference type="ARBA" id="ARBA00022748"/>
    </source>
</evidence>
<dbReference type="InterPro" id="IPR005616">
    <property type="entry name" value="CcmH/CycL/Ccl2/NrfF_N"/>
</dbReference>
<keyword evidence="2 7" id="KW-0349">Heme</keyword>
<dbReference type="EMBL" id="LDJH01000012">
    <property type="protein sequence ID" value="KRG58152.1"/>
    <property type="molecule type" value="Genomic_DNA"/>
</dbReference>
<reference evidence="9 10" key="1">
    <citation type="submission" date="2015-05" db="EMBL/GenBank/DDBJ databases">
        <title>Genome sequencing and analysis of members of genus Stenotrophomonas.</title>
        <authorList>
            <person name="Patil P.P."/>
            <person name="Midha S."/>
            <person name="Patil P.B."/>
        </authorList>
    </citation>
    <scope>NUCLEOTIDE SEQUENCE [LARGE SCALE GENOMIC DNA]</scope>
    <source>
        <strain evidence="9 10">DSM 17805</strain>
    </source>
</reference>
<proteinExistence type="inferred from homology"/>
<evidence type="ECO:0000256" key="3">
    <source>
        <dbReference type="ARBA" id="ARBA00022723"/>
    </source>
</evidence>
<feature type="signal peptide" evidence="7">
    <location>
        <begin position="1"/>
        <end position="24"/>
    </location>
</feature>
<evidence type="ECO:0000256" key="6">
    <source>
        <dbReference type="ARBA" id="ARBA00023004"/>
    </source>
</evidence>
<dbReference type="InterPro" id="IPR051263">
    <property type="entry name" value="C-type_cytochrome_biogenesis"/>
</dbReference>
<feature type="domain" description="CcmH/CycL/Ccl2/NrfF N-terminal" evidence="8">
    <location>
        <begin position="12"/>
        <end position="132"/>
    </location>
</feature>
<evidence type="ECO:0000259" key="8">
    <source>
        <dbReference type="Pfam" id="PF03918"/>
    </source>
</evidence>
<keyword evidence="3 7" id="KW-0479">Metal-binding</keyword>
<keyword evidence="7" id="KW-1133">Transmembrane helix</keyword>
<keyword evidence="10" id="KW-1185">Reference proteome</keyword>
<keyword evidence="5" id="KW-0201">Cytochrome c-type biogenesis</keyword>
<dbReference type="PANTHER" id="PTHR47870:SF1">
    <property type="entry name" value="CYTOCHROME C-TYPE BIOGENESIS PROTEIN CCMH"/>
    <property type="match status" value="1"/>
</dbReference>
<dbReference type="RefSeq" id="WP_057665550.1">
    <property type="nucleotide sequence ID" value="NZ_LDJH01000012.1"/>
</dbReference>
<dbReference type="Pfam" id="PF03918">
    <property type="entry name" value="CcmH"/>
    <property type="match status" value="1"/>
</dbReference>
<dbReference type="AlphaFoldDB" id="A0A0R0BZG3"/>
<gene>
    <name evidence="9" type="ORF">ABB25_07635</name>
</gene>
<dbReference type="GO" id="GO:0005886">
    <property type="term" value="C:plasma membrane"/>
    <property type="evidence" value="ECO:0007669"/>
    <property type="project" value="TreeGrafter"/>
</dbReference>
<dbReference type="FunFam" id="1.10.8.640:FF:000001">
    <property type="entry name" value="Cytochrome c-type biogenesis protein"/>
    <property type="match status" value="1"/>
</dbReference>
<dbReference type="PANTHER" id="PTHR47870">
    <property type="entry name" value="CYTOCHROME C-TYPE BIOGENESIS PROTEIN CCMH"/>
    <property type="match status" value="1"/>
</dbReference>
<sequence>MNGLRRWLLSVLLACSVWPVTATAAPLVFSDTGQEARFHALTAELRCVQCQNQSLADSDALIAQDMRRQVLTLMQQGQSDSQIRAYLVQRYGQFVLYRPALSAATIALWLVPGLLLICGALLAWRVIARRQHLLAEHPLPPSGDDW</sequence>
<evidence type="ECO:0000313" key="9">
    <source>
        <dbReference type="EMBL" id="KRG58152.1"/>
    </source>
</evidence>
<feature type="chain" id="PRO_5011023007" description="Cytochrome c-type biogenesis protein" evidence="7">
    <location>
        <begin position="25"/>
        <end position="146"/>
    </location>
</feature>
<feature type="transmembrane region" description="Helical" evidence="7">
    <location>
        <begin position="100"/>
        <end position="124"/>
    </location>
</feature>
<organism evidence="9 10">
    <name type="scientific">Stenotrophomonas koreensis</name>
    <dbReference type="NCBI Taxonomy" id="266128"/>
    <lineage>
        <taxon>Bacteria</taxon>
        <taxon>Pseudomonadati</taxon>
        <taxon>Pseudomonadota</taxon>
        <taxon>Gammaproteobacteria</taxon>
        <taxon>Lysobacterales</taxon>
        <taxon>Lysobacteraceae</taxon>
        <taxon>Stenotrophomonas</taxon>
    </lineage>
</organism>
<dbReference type="InterPro" id="IPR038297">
    <property type="entry name" value="CcmH/CycL/NrfF/Ccl2_sf"/>
</dbReference>
<accession>A0A0R0BZG3</accession>
<evidence type="ECO:0000256" key="7">
    <source>
        <dbReference type="RuleBase" id="RU364112"/>
    </source>
</evidence>
<keyword evidence="4 7" id="KW-0732">Signal</keyword>
<evidence type="ECO:0000313" key="10">
    <source>
        <dbReference type="Proteomes" id="UP000051254"/>
    </source>
</evidence>
<keyword evidence="7" id="KW-0812">Transmembrane</keyword>
<dbReference type="CDD" id="cd16378">
    <property type="entry name" value="CcmH_N"/>
    <property type="match status" value="1"/>
</dbReference>
<keyword evidence="7" id="KW-0472">Membrane</keyword>
<comment type="similarity">
    <text evidence="1 7">Belongs to the CcmH/CycL/Ccl2/NrfF family.</text>
</comment>
<evidence type="ECO:0000256" key="4">
    <source>
        <dbReference type="ARBA" id="ARBA00022729"/>
    </source>
</evidence>
<comment type="function">
    <text evidence="7">Possible subunit of a heme lyase.</text>
</comment>
<dbReference type="STRING" id="266128.ABB25_07635"/>
<dbReference type="GO" id="GO:0017004">
    <property type="term" value="P:cytochrome complex assembly"/>
    <property type="evidence" value="ECO:0007669"/>
    <property type="project" value="UniProtKB-KW"/>
</dbReference>